<name>A0A7R8Z9W2_TIMDO</name>
<dbReference type="EMBL" id="OA565661">
    <property type="protein sequence ID" value="CAD7197467.1"/>
    <property type="molecule type" value="Genomic_DNA"/>
</dbReference>
<sequence>MPIVSCFSLGEAHLEADVEPRSLCSVGNKLSRDVYVVWSLGVDQPNGDRIDEPKQSFSFHVASIRKELSDMSFEQLLQLKEELGTKVYNEAIFGESSMKNNNFKRANKNR</sequence>
<gene>
    <name evidence="1" type="ORF">TDIB3V08_LOCUS3773</name>
</gene>
<accession>A0A7R8Z9W2</accession>
<evidence type="ECO:0000313" key="1">
    <source>
        <dbReference type="EMBL" id="CAD7197467.1"/>
    </source>
</evidence>
<protein>
    <submittedName>
        <fullName evidence="1">Uncharacterized protein</fullName>
    </submittedName>
</protein>
<organism evidence="1">
    <name type="scientific">Timema douglasi</name>
    <name type="common">Walking stick</name>
    <dbReference type="NCBI Taxonomy" id="61478"/>
    <lineage>
        <taxon>Eukaryota</taxon>
        <taxon>Metazoa</taxon>
        <taxon>Ecdysozoa</taxon>
        <taxon>Arthropoda</taxon>
        <taxon>Hexapoda</taxon>
        <taxon>Insecta</taxon>
        <taxon>Pterygota</taxon>
        <taxon>Neoptera</taxon>
        <taxon>Polyneoptera</taxon>
        <taxon>Phasmatodea</taxon>
        <taxon>Timematodea</taxon>
        <taxon>Timematoidea</taxon>
        <taxon>Timematidae</taxon>
        <taxon>Timema</taxon>
    </lineage>
</organism>
<proteinExistence type="predicted"/>
<dbReference type="AlphaFoldDB" id="A0A7R8Z9W2"/>
<reference evidence="1" key="1">
    <citation type="submission" date="2020-11" db="EMBL/GenBank/DDBJ databases">
        <authorList>
            <person name="Tran Van P."/>
        </authorList>
    </citation>
    <scope>NUCLEOTIDE SEQUENCE</scope>
</reference>